<protein>
    <submittedName>
        <fullName evidence="2">Putative secreted protein</fullName>
    </submittedName>
</protein>
<sequence length="437" mass="46183">MFRPGTVVLLAVGLAGGTQQVRDVAARVLQGPGLAQRFPVVAGHLEAVLGAGGLLVVAEPRAAHALGRPDLKEVHEVGQQGEQVLAHRGVHKEHVLHRQEAHVVGQVLVAEALGQLQVVQRVGQAHGLVQAQVLPGQEGRAVEAEQGGQGAAVAQLPQVLHHGDVRHQGPPLVPAVLRAAGAQLVLDAVPHLHRALVEPEQGSILRIHRHLLRVAHRRKAPDDLKDLDGDEDLLDVEVHDAPDDGHVGAHAQGRRLGQHRLGERGAVLGGLQVDPLALQGPHHPLVAQAVVVGVRIDVGQGQAVQLCTGQPLPNLGLQPLLVLVVPVERVPQLGGHPVVVRLRHQPQHRGPLLSLGKVVLVDGRQLRRVVVVIHRWLVARAKASRDTGLTSAFRSGRGLASLLSHGPGVRDGAAQPRQRVFGPPATAWPQLAAVPSA</sequence>
<dbReference type="EMBL" id="GEGO01001718">
    <property type="protein sequence ID" value="JAR93686.1"/>
    <property type="molecule type" value="Transcribed_RNA"/>
</dbReference>
<name>A0A147BSD2_IXORI</name>
<keyword evidence="1" id="KW-0732">Signal</keyword>
<evidence type="ECO:0000313" key="2">
    <source>
        <dbReference type="EMBL" id="JAR93686.1"/>
    </source>
</evidence>
<proteinExistence type="predicted"/>
<feature type="signal peptide" evidence="1">
    <location>
        <begin position="1"/>
        <end position="20"/>
    </location>
</feature>
<accession>A0A147BSD2</accession>
<organism evidence="2">
    <name type="scientific">Ixodes ricinus</name>
    <name type="common">Common tick</name>
    <name type="synonym">Acarus ricinus</name>
    <dbReference type="NCBI Taxonomy" id="34613"/>
    <lineage>
        <taxon>Eukaryota</taxon>
        <taxon>Metazoa</taxon>
        <taxon>Ecdysozoa</taxon>
        <taxon>Arthropoda</taxon>
        <taxon>Chelicerata</taxon>
        <taxon>Arachnida</taxon>
        <taxon>Acari</taxon>
        <taxon>Parasitiformes</taxon>
        <taxon>Ixodida</taxon>
        <taxon>Ixodoidea</taxon>
        <taxon>Ixodidae</taxon>
        <taxon>Ixodinae</taxon>
        <taxon>Ixodes</taxon>
    </lineage>
</organism>
<feature type="chain" id="PRO_5007542806" evidence="1">
    <location>
        <begin position="21"/>
        <end position="437"/>
    </location>
</feature>
<reference evidence="2" key="1">
    <citation type="journal article" date="2018" name="PLoS Negl. Trop. Dis.">
        <title>Sialome diversity of ticks revealed by RNAseq of single tick salivary glands.</title>
        <authorList>
            <person name="Perner J."/>
            <person name="Kropackova S."/>
            <person name="Kopacek P."/>
            <person name="Ribeiro J.M."/>
        </authorList>
    </citation>
    <scope>NUCLEOTIDE SEQUENCE</scope>
    <source>
        <strain evidence="2">Siblings of single egg batch collected in Ceske Budejovice</strain>
        <tissue evidence="2">Salivary glands</tissue>
    </source>
</reference>
<evidence type="ECO:0000256" key="1">
    <source>
        <dbReference type="SAM" id="SignalP"/>
    </source>
</evidence>
<dbReference type="AlphaFoldDB" id="A0A147BSD2"/>